<evidence type="ECO:0000256" key="1">
    <source>
        <dbReference type="SAM" id="MobiDB-lite"/>
    </source>
</evidence>
<reference evidence="3 4" key="1">
    <citation type="journal article" date="2012" name="Science">
        <title>Ecological populations of bacteria act as socially cohesive units of antibiotic production and resistance.</title>
        <authorList>
            <person name="Cordero O.X."/>
            <person name="Wildschutte H."/>
            <person name="Kirkup B."/>
            <person name="Proehl S."/>
            <person name="Ngo L."/>
            <person name="Hussain F."/>
            <person name="Le Roux F."/>
            <person name="Mincer T."/>
            <person name="Polz M.F."/>
        </authorList>
    </citation>
    <scope>NUCLEOTIDE SEQUENCE [LARGE SCALE GENOMIC DNA]</scope>
    <source>
        <strain evidence="3 4">1S-45</strain>
    </source>
</reference>
<evidence type="ECO:0000256" key="2">
    <source>
        <dbReference type="SAM" id="SignalP"/>
    </source>
</evidence>
<accession>A0A1E5E4E2</accession>
<dbReference type="EMBL" id="AJYK02000043">
    <property type="protein sequence ID" value="OEF26987.1"/>
    <property type="molecule type" value="Genomic_DNA"/>
</dbReference>
<keyword evidence="2" id="KW-0732">Signal</keyword>
<proteinExistence type="predicted"/>
<keyword evidence="4" id="KW-1185">Reference proteome</keyword>
<gene>
    <name evidence="3" type="ORF">A1QC_01065</name>
</gene>
<feature type="chain" id="PRO_5009174731" description="Lipoprotein" evidence="2">
    <location>
        <begin position="24"/>
        <end position="187"/>
    </location>
</feature>
<organism evidence="3 4">
    <name type="scientific">Vibrio rumoiensis 1S-45</name>
    <dbReference type="NCBI Taxonomy" id="1188252"/>
    <lineage>
        <taxon>Bacteria</taxon>
        <taxon>Pseudomonadati</taxon>
        <taxon>Pseudomonadota</taxon>
        <taxon>Gammaproteobacteria</taxon>
        <taxon>Vibrionales</taxon>
        <taxon>Vibrionaceae</taxon>
        <taxon>Vibrio</taxon>
    </lineage>
</organism>
<protein>
    <recommendedName>
        <fullName evidence="5">Lipoprotein</fullName>
    </recommendedName>
</protein>
<dbReference type="AlphaFoldDB" id="A0A1E5E4E2"/>
<evidence type="ECO:0008006" key="5">
    <source>
        <dbReference type="Google" id="ProtNLM"/>
    </source>
</evidence>
<feature type="compositionally biased region" description="Gly residues" evidence="1">
    <location>
        <begin position="174"/>
        <end position="187"/>
    </location>
</feature>
<dbReference type="eggNOG" id="ENOG5031NNZ">
    <property type="taxonomic scope" value="Bacteria"/>
</dbReference>
<dbReference type="STRING" id="1188252.A1QC_01065"/>
<dbReference type="PROSITE" id="PS51257">
    <property type="entry name" value="PROKAR_LIPOPROTEIN"/>
    <property type="match status" value="1"/>
</dbReference>
<evidence type="ECO:0000313" key="3">
    <source>
        <dbReference type="EMBL" id="OEF26987.1"/>
    </source>
</evidence>
<sequence>MLKLNKQIWQKLWVALFFTFGLAACSTTSSTSANYVYTDSWWYDDYWYYQDHVYPNCCHGDGEFKEAVNSWWHTLDPDKQAEIKDKVDNWKDGDGPDVEALKSDFNKKWQALPAEKQQQITQKRQQIQAEMGGDGLSSEQKQAVKAQWQSRERPTLQRSQVTMPAALPISRPSGFGGGARIGGGLRR</sequence>
<dbReference type="OrthoDB" id="5588869at2"/>
<name>A0A1E5E4E2_9VIBR</name>
<dbReference type="Proteomes" id="UP000094070">
    <property type="component" value="Unassembled WGS sequence"/>
</dbReference>
<evidence type="ECO:0000313" key="4">
    <source>
        <dbReference type="Proteomes" id="UP000094070"/>
    </source>
</evidence>
<feature type="signal peptide" evidence="2">
    <location>
        <begin position="1"/>
        <end position="23"/>
    </location>
</feature>
<dbReference type="RefSeq" id="WP_017025256.1">
    <property type="nucleotide sequence ID" value="NZ_AJYK02000043.1"/>
</dbReference>
<feature type="region of interest" description="Disordered" evidence="1">
    <location>
        <begin position="126"/>
        <end position="187"/>
    </location>
</feature>
<comment type="caution">
    <text evidence="3">The sequence shown here is derived from an EMBL/GenBank/DDBJ whole genome shotgun (WGS) entry which is preliminary data.</text>
</comment>